<sequence length="179" mass="20673">MKAITLIIAMITVLVFNTNAQNTDVKELLDNKETRTELFNAIASDHQMMMDFIKVAKKNEHGAMMMRDAENPEMKKMGSMQGGNDEQKMMGMMKNNPEMMQKMMGNMMEMCKKDSAMRNKMANMMSENPEMMKMCMQKMKEKGMMNSDGKMMDSDRQMMNSDGKMMDKKGKSNQENHNH</sequence>
<feature type="chain" id="PRO_5016902758" evidence="2">
    <location>
        <begin position="21"/>
        <end position="179"/>
    </location>
</feature>
<keyword evidence="2" id="KW-0732">Signal</keyword>
<proteinExistence type="predicted"/>
<organism evidence="3 4">
    <name type="scientific">Marinilabilia salmonicolor</name>
    <dbReference type="NCBI Taxonomy" id="989"/>
    <lineage>
        <taxon>Bacteria</taxon>
        <taxon>Pseudomonadati</taxon>
        <taxon>Bacteroidota</taxon>
        <taxon>Bacteroidia</taxon>
        <taxon>Marinilabiliales</taxon>
        <taxon>Marinilabiliaceae</taxon>
        <taxon>Marinilabilia</taxon>
    </lineage>
</organism>
<feature type="compositionally biased region" description="Basic and acidic residues" evidence="1">
    <location>
        <begin position="164"/>
        <end position="179"/>
    </location>
</feature>
<keyword evidence="4" id="KW-1185">Reference proteome</keyword>
<evidence type="ECO:0000313" key="4">
    <source>
        <dbReference type="Proteomes" id="UP000252733"/>
    </source>
</evidence>
<feature type="region of interest" description="Disordered" evidence="1">
    <location>
        <begin position="153"/>
        <end position="179"/>
    </location>
</feature>
<dbReference type="Proteomes" id="UP000252733">
    <property type="component" value="Unassembled WGS sequence"/>
</dbReference>
<protein>
    <submittedName>
        <fullName evidence="3">Uncharacterized protein</fullName>
    </submittedName>
</protein>
<evidence type="ECO:0000256" key="1">
    <source>
        <dbReference type="SAM" id="MobiDB-lite"/>
    </source>
</evidence>
<gene>
    <name evidence="3" type="ORF">DFO77_102244</name>
</gene>
<name>A0A368VD24_9BACT</name>
<dbReference type="EMBL" id="QPIZ01000002">
    <property type="protein sequence ID" value="RCW39089.1"/>
    <property type="molecule type" value="Genomic_DNA"/>
</dbReference>
<comment type="caution">
    <text evidence="3">The sequence shown here is derived from an EMBL/GenBank/DDBJ whole genome shotgun (WGS) entry which is preliminary data.</text>
</comment>
<reference evidence="3 4" key="1">
    <citation type="submission" date="2018-07" db="EMBL/GenBank/DDBJ databases">
        <title>Freshwater and sediment microbial communities from various areas in North America, analyzing microbe dynamics in response to fracking.</title>
        <authorList>
            <person name="Lamendella R."/>
        </authorList>
    </citation>
    <scope>NUCLEOTIDE SEQUENCE [LARGE SCALE GENOMIC DNA]</scope>
    <source>
        <strain evidence="3 4">160A</strain>
    </source>
</reference>
<evidence type="ECO:0000256" key="2">
    <source>
        <dbReference type="SAM" id="SignalP"/>
    </source>
</evidence>
<evidence type="ECO:0000313" key="3">
    <source>
        <dbReference type="EMBL" id="RCW39089.1"/>
    </source>
</evidence>
<dbReference type="RefSeq" id="WP_147271958.1">
    <property type="nucleotide sequence ID" value="NZ_QPIZ01000002.1"/>
</dbReference>
<accession>A0A368VD24</accession>
<dbReference type="AlphaFoldDB" id="A0A368VD24"/>
<feature type="signal peptide" evidence="2">
    <location>
        <begin position="1"/>
        <end position="20"/>
    </location>
</feature>